<dbReference type="Gene3D" id="1.20.1280.50">
    <property type="match status" value="1"/>
</dbReference>
<dbReference type="InterPro" id="IPR036047">
    <property type="entry name" value="F-box-like_dom_sf"/>
</dbReference>
<dbReference type="WBParaSite" id="ALUE_0000374801-mRNA-1">
    <property type="protein sequence ID" value="ALUE_0000374801-mRNA-1"/>
    <property type="gene ID" value="ALUE_0000374801"/>
</dbReference>
<feature type="region of interest" description="Disordered" evidence="1">
    <location>
        <begin position="321"/>
        <end position="369"/>
    </location>
</feature>
<dbReference type="Proteomes" id="UP000036681">
    <property type="component" value="Unplaced"/>
</dbReference>
<evidence type="ECO:0000259" key="2">
    <source>
        <dbReference type="PROSITE" id="PS50181"/>
    </source>
</evidence>
<feature type="compositionally biased region" description="Polar residues" evidence="1">
    <location>
        <begin position="337"/>
        <end position="369"/>
    </location>
</feature>
<dbReference type="PROSITE" id="PS50181">
    <property type="entry name" value="FBOX"/>
    <property type="match status" value="1"/>
</dbReference>
<organism evidence="3 4">
    <name type="scientific">Ascaris lumbricoides</name>
    <name type="common">Giant roundworm</name>
    <dbReference type="NCBI Taxonomy" id="6252"/>
    <lineage>
        <taxon>Eukaryota</taxon>
        <taxon>Metazoa</taxon>
        <taxon>Ecdysozoa</taxon>
        <taxon>Nematoda</taxon>
        <taxon>Chromadorea</taxon>
        <taxon>Rhabditida</taxon>
        <taxon>Spirurina</taxon>
        <taxon>Ascaridomorpha</taxon>
        <taxon>Ascaridoidea</taxon>
        <taxon>Ascarididae</taxon>
        <taxon>Ascaris</taxon>
    </lineage>
</organism>
<dbReference type="InterPro" id="IPR001810">
    <property type="entry name" value="F-box_dom"/>
</dbReference>
<dbReference type="AlphaFoldDB" id="A0A0M3HPE6"/>
<keyword evidence="3" id="KW-1185">Reference proteome</keyword>
<dbReference type="Pfam" id="PF12937">
    <property type="entry name" value="F-box-like"/>
    <property type="match status" value="1"/>
</dbReference>
<sequence>MNTLPDEALLRISACLAPIDRLNVQLCCKRFRDMFSKWRDIYSIDIRFEDYGYGDILQQARCSFQIVAVGKNAKTSYRIRLTDRNGNSYRLRTNLEKYSNKALKLMLASPSKRLLSSLFSLPDLDAILVLDSTPQSSSQCKAELSRSLAECIKGPIKNLQLAADICRYMLTGIYIPWRVMDCLCEKLRCSLKRFAIGCTYGKETRRDRYVKALSKLEKLEDLDIPPHIFHLSDSIDIDPNVGRLLNRLPLTSLGFRHYNSAVLFQYIEFRMPHHIRLLRIHHNMNRVPNFAQLGIPQPEEKPVPRKSSWLSSRQNVLGSKHSIMSSSAHSITSGSTELSSDITRRPSSASNGSDASQTTIVTNSNERKTSSSSLISRHLTIFAIEESARKSTVEKAAKLRRHNYSGVEVFYIQETLNSQEVLGRMAAPMQSPHVYSKSAKREIRVIKGDLVRPIPLASLGMESDYEMTDWED</sequence>
<dbReference type="SMART" id="SM00256">
    <property type="entry name" value="FBOX"/>
    <property type="match status" value="1"/>
</dbReference>
<feature type="compositionally biased region" description="Low complexity" evidence="1">
    <location>
        <begin position="321"/>
        <end position="336"/>
    </location>
</feature>
<dbReference type="SUPFAM" id="SSF81383">
    <property type="entry name" value="F-box domain"/>
    <property type="match status" value="1"/>
</dbReference>
<reference evidence="4" key="1">
    <citation type="submission" date="2017-02" db="UniProtKB">
        <authorList>
            <consortium name="WormBaseParasite"/>
        </authorList>
    </citation>
    <scope>IDENTIFICATION</scope>
</reference>
<evidence type="ECO:0000313" key="3">
    <source>
        <dbReference type="Proteomes" id="UP000036681"/>
    </source>
</evidence>
<evidence type="ECO:0000313" key="4">
    <source>
        <dbReference type="WBParaSite" id="ALUE_0000374801-mRNA-1"/>
    </source>
</evidence>
<proteinExistence type="predicted"/>
<protein>
    <submittedName>
        <fullName evidence="4">F-box domain-containing protein</fullName>
    </submittedName>
</protein>
<dbReference type="CDD" id="cd09917">
    <property type="entry name" value="F-box_SF"/>
    <property type="match status" value="1"/>
</dbReference>
<accession>A0A0M3HPE6</accession>
<evidence type="ECO:0000256" key="1">
    <source>
        <dbReference type="SAM" id="MobiDB-lite"/>
    </source>
</evidence>
<feature type="domain" description="F-box" evidence="2">
    <location>
        <begin position="1"/>
        <end position="51"/>
    </location>
</feature>
<name>A0A0M3HPE6_ASCLU</name>